<evidence type="ECO:0000259" key="1">
    <source>
        <dbReference type="Pfam" id="PF13466"/>
    </source>
</evidence>
<dbReference type="Pfam" id="PF13466">
    <property type="entry name" value="STAS_2"/>
    <property type="match status" value="1"/>
</dbReference>
<dbReference type="InterPro" id="IPR058548">
    <property type="entry name" value="MlaB-like_STAS"/>
</dbReference>
<dbReference type="Proteomes" id="UP000223606">
    <property type="component" value="Chromosome 1"/>
</dbReference>
<feature type="domain" description="MlaB-like STAS" evidence="1">
    <location>
        <begin position="4"/>
        <end position="79"/>
    </location>
</feature>
<reference evidence="3" key="1">
    <citation type="submission" date="2017-09" db="EMBL/GenBank/DDBJ databases">
        <title>Genome sequence of Nannocystis excedens DSM 71.</title>
        <authorList>
            <person name="Blom J."/>
        </authorList>
    </citation>
    <scope>NUCLEOTIDE SEQUENCE [LARGE SCALE GENOMIC DNA]</scope>
    <source>
        <strain evidence="3">type strain: E19</strain>
    </source>
</reference>
<evidence type="ECO:0000313" key="2">
    <source>
        <dbReference type="EMBL" id="SON58254.1"/>
    </source>
</evidence>
<protein>
    <recommendedName>
        <fullName evidence="1">MlaB-like STAS domain-containing protein</fullName>
    </recommendedName>
</protein>
<dbReference type="KEGG" id="hdi:HDIA_4713"/>
<evidence type="ECO:0000313" key="3">
    <source>
        <dbReference type="Proteomes" id="UP000223606"/>
    </source>
</evidence>
<accession>A0A2C9DD56</accession>
<proteinExistence type="predicted"/>
<dbReference type="AlphaFoldDB" id="A0A2C9DD56"/>
<gene>
    <name evidence="2" type="ORF">HDIA_4713</name>
</gene>
<keyword evidence="3" id="KW-1185">Reference proteome</keyword>
<organism evidence="2 3">
    <name type="scientific">Hartmannibacter diazotrophicus</name>
    <dbReference type="NCBI Taxonomy" id="1482074"/>
    <lineage>
        <taxon>Bacteria</taxon>
        <taxon>Pseudomonadati</taxon>
        <taxon>Pseudomonadota</taxon>
        <taxon>Alphaproteobacteria</taxon>
        <taxon>Hyphomicrobiales</taxon>
        <taxon>Pleomorphomonadaceae</taxon>
        <taxon>Hartmannibacter</taxon>
    </lineage>
</organism>
<name>A0A2C9DD56_9HYPH</name>
<dbReference type="EMBL" id="LT960614">
    <property type="protein sequence ID" value="SON58254.1"/>
    <property type="molecule type" value="Genomic_DNA"/>
</dbReference>
<sequence length="92" mass="9603">MIGLPEICDIPAAVDLQARCLDLGPAQEISFSGAAVRRCGTPFIQVLLAAANAAKASGAKVDLADPSQVLRESLEGLGLTAQLVEWEQEKNA</sequence>
<dbReference type="RefSeq" id="WP_157775801.1">
    <property type="nucleotide sequence ID" value="NZ_LT960614.1"/>
</dbReference>